<dbReference type="InterPro" id="IPR005844">
    <property type="entry name" value="A-D-PHexomutase_a/b/a-I"/>
</dbReference>
<protein>
    <recommendedName>
        <fullName evidence="12">Phosphoglucomutase</fullName>
        <ecNumber evidence="6">5.4.2.2</ecNumber>
    </recommendedName>
    <alternativeName>
        <fullName evidence="14">Alpha-phosphoglucomutase</fullName>
    </alternativeName>
    <alternativeName>
        <fullName evidence="13">Glucose phosphomutase</fullName>
    </alternativeName>
</protein>
<proteinExistence type="inferred from homology"/>
<evidence type="ECO:0000256" key="12">
    <source>
        <dbReference type="ARBA" id="ARBA00039995"/>
    </source>
</evidence>
<dbReference type="AlphaFoldDB" id="A0A1H9DHX2"/>
<dbReference type="GO" id="GO:0004614">
    <property type="term" value="F:phosphoglucomutase activity"/>
    <property type="evidence" value="ECO:0007669"/>
    <property type="project" value="UniProtKB-EC"/>
</dbReference>
<keyword evidence="21" id="KW-1185">Reference proteome</keyword>
<evidence type="ECO:0000259" key="18">
    <source>
        <dbReference type="Pfam" id="PF02879"/>
    </source>
</evidence>
<evidence type="ECO:0000256" key="9">
    <source>
        <dbReference type="ARBA" id="ARBA00022723"/>
    </source>
</evidence>
<dbReference type="GO" id="GO:0008973">
    <property type="term" value="F:phosphopentomutase activity"/>
    <property type="evidence" value="ECO:0007669"/>
    <property type="project" value="TreeGrafter"/>
</dbReference>
<dbReference type="Pfam" id="PF02879">
    <property type="entry name" value="PGM_PMM_II"/>
    <property type="match status" value="1"/>
</dbReference>
<dbReference type="Proteomes" id="UP000198833">
    <property type="component" value="Unassembled WGS sequence"/>
</dbReference>
<organism evidence="20 21">
    <name type="scientific">Ignavigranum ruoffiae</name>
    <dbReference type="NCBI Taxonomy" id="89093"/>
    <lineage>
        <taxon>Bacteria</taxon>
        <taxon>Bacillati</taxon>
        <taxon>Bacillota</taxon>
        <taxon>Bacilli</taxon>
        <taxon>Lactobacillales</taxon>
        <taxon>Aerococcaceae</taxon>
        <taxon>Ignavigranum</taxon>
    </lineage>
</organism>
<dbReference type="InterPro" id="IPR036900">
    <property type="entry name" value="A-D-PHexomutase_C_sf"/>
</dbReference>
<evidence type="ECO:0000256" key="4">
    <source>
        <dbReference type="ARBA" id="ARBA00005189"/>
    </source>
</evidence>
<dbReference type="InterPro" id="IPR005845">
    <property type="entry name" value="A-D-PHexomutase_a/b/a-II"/>
</dbReference>
<evidence type="ECO:0000256" key="2">
    <source>
        <dbReference type="ARBA" id="ARBA00001946"/>
    </source>
</evidence>
<comment type="cofactor">
    <cofactor evidence="2">
        <name>Mg(2+)</name>
        <dbReference type="ChEBI" id="CHEBI:18420"/>
    </cofactor>
</comment>
<evidence type="ECO:0000256" key="10">
    <source>
        <dbReference type="ARBA" id="ARBA00022842"/>
    </source>
</evidence>
<evidence type="ECO:0000256" key="11">
    <source>
        <dbReference type="ARBA" id="ARBA00023235"/>
    </source>
</evidence>
<dbReference type="SUPFAM" id="SSF55957">
    <property type="entry name" value="Phosphoglucomutase, C-terminal domain"/>
    <property type="match status" value="1"/>
</dbReference>
<evidence type="ECO:0000259" key="16">
    <source>
        <dbReference type="Pfam" id="PF00408"/>
    </source>
</evidence>
<dbReference type="Gene3D" id="3.30.310.50">
    <property type="entry name" value="Alpha-D-phosphohexomutase, C-terminal domain"/>
    <property type="match status" value="1"/>
</dbReference>
<keyword evidence="11" id="KW-0413">Isomerase</keyword>
<dbReference type="InterPro" id="IPR005841">
    <property type="entry name" value="Alpha-D-phosphohexomutase_SF"/>
</dbReference>
<evidence type="ECO:0000256" key="5">
    <source>
        <dbReference type="ARBA" id="ARBA00010231"/>
    </source>
</evidence>
<evidence type="ECO:0000256" key="8">
    <source>
        <dbReference type="ARBA" id="ARBA00022553"/>
    </source>
</evidence>
<evidence type="ECO:0000259" key="19">
    <source>
        <dbReference type="Pfam" id="PF02880"/>
    </source>
</evidence>
<dbReference type="Pfam" id="PF02878">
    <property type="entry name" value="PGM_PMM_I"/>
    <property type="match status" value="1"/>
</dbReference>
<evidence type="ECO:0000256" key="14">
    <source>
        <dbReference type="ARBA" id="ARBA00041467"/>
    </source>
</evidence>
<dbReference type="InterPro" id="IPR005843">
    <property type="entry name" value="A-D-PHexomutase_C"/>
</dbReference>
<dbReference type="GO" id="GO:0006006">
    <property type="term" value="P:glucose metabolic process"/>
    <property type="evidence" value="ECO:0007669"/>
    <property type="project" value="UniProtKB-KW"/>
</dbReference>
<keyword evidence="10 15" id="KW-0460">Magnesium</keyword>
<feature type="domain" description="Alpha-D-phosphohexomutase alpha/beta/alpha" evidence="18">
    <location>
        <begin position="209"/>
        <end position="318"/>
    </location>
</feature>
<dbReference type="RefSeq" id="WP_092571665.1">
    <property type="nucleotide sequence ID" value="NZ_CALUDV010000001.1"/>
</dbReference>
<dbReference type="SUPFAM" id="SSF53738">
    <property type="entry name" value="Phosphoglucomutase, first 3 domains"/>
    <property type="match status" value="3"/>
</dbReference>
<comment type="catalytic activity">
    <reaction evidence="1">
        <text>alpha-D-glucose 1-phosphate = alpha-D-glucose 6-phosphate</text>
        <dbReference type="Rhea" id="RHEA:23536"/>
        <dbReference type="ChEBI" id="CHEBI:58225"/>
        <dbReference type="ChEBI" id="CHEBI:58601"/>
        <dbReference type="EC" id="5.4.2.2"/>
    </reaction>
</comment>
<dbReference type="CDD" id="cd05799">
    <property type="entry name" value="PGM2"/>
    <property type="match status" value="1"/>
</dbReference>
<reference evidence="20 21" key="1">
    <citation type="submission" date="2016-10" db="EMBL/GenBank/DDBJ databases">
        <authorList>
            <person name="de Groot N.N."/>
        </authorList>
    </citation>
    <scope>NUCLEOTIDE SEQUENCE [LARGE SCALE GENOMIC DNA]</scope>
    <source>
        <strain evidence="20 21">DSM 15695</strain>
    </source>
</reference>
<feature type="domain" description="Alpha-D-phosphohexomutase C-terminal" evidence="16">
    <location>
        <begin position="510"/>
        <end position="556"/>
    </location>
</feature>
<comment type="pathway">
    <text evidence="4">Lipid metabolism.</text>
</comment>
<dbReference type="PRINTS" id="PR00509">
    <property type="entry name" value="PGMPMM"/>
</dbReference>
<comment type="pathway">
    <text evidence="3">Glycolipid metabolism; diglucosyl-diacylglycerol biosynthesis.</text>
</comment>
<evidence type="ECO:0000256" key="15">
    <source>
        <dbReference type="RuleBase" id="RU004326"/>
    </source>
</evidence>
<keyword evidence="9 15" id="KW-0479">Metal-binding</keyword>
<dbReference type="InterPro" id="IPR016055">
    <property type="entry name" value="A-D-PHexomutase_a/b/a-I/II/III"/>
</dbReference>
<evidence type="ECO:0000313" key="21">
    <source>
        <dbReference type="Proteomes" id="UP000198833"/>
    </source>
</evidence>
<evidence type="ECO:0000256" key="13">
    <source>
        <dbReference type="ARBA" id="ARBA00041398"/>
    </source>
</evidence>
<evidence type="ECO:0000256" key="7">
    <source>
        <dbReference type="ARBA" id="ARBA00022526"/>
    </source>
</evidence>
<dbReference type="EC" id="5.4.2.2" evidence="6"/>
<feature type="domain" description="Alpha-D-phosphohexomutase alpha/beta/alpha" evidence="17">
    <location>
        <begin position="41"/>
        <end position="180"/>
    </location>
</feature>
<dbReference type="GO" id="GO:0006166">
    <property type="term" value="P:purine ribonucleoside salvage"/>
    <property type="evidence" value="ECO:0007669"/>
    <property type="project" value="TreeGrafter"/>
</dbReference>
<keyword evidence="7" id="KW-0313">Glucose metabolism</keyword>
<feature type="domain" description="Alpha-D-phosphohexomutase alpha/beta/alpha" evidence="19">
    <location>
        <begin position="325"/>
        <end position="451"/>
    </location>
</feature>
<dbReference type="Pfam" id="PF00408">
    <property type="entry name" value="PGM_PMM_IV"/>
    <property type="match status" value="1"/>
</dbReference>
<dbReference type="InterPro" id="IPR005846">
    <property type="entry name" value="A-D-PHexomutase_a/b/a-III"/>
</dbReference>
<keyword evidence="8" id="KW-0597">Phosphoprotein</keyword>
<sequence>MAWQETFQLWSEFPNLDAQMKQDLSQMDLVEREEAFSQPLEFGTAGMRGVMGPGINRMNIYTVGQASEGLAQYIVARGSEAKQKGVVIAYDSRHQSQDFALHAALVLGNHGIKTYIYESLRPTPVLSFAVRYLETFAGIMITASHNPAEYNGYKLYNHLGGQMPPEAMADVLAFIQNIDNPLTISLADRNQLIASGLLEIIGDQVDQAYLDQLRSVNLDQNLLQRMGDQLKLVYTPLHGTGAYLAKKALVQAGFSQVKFVEEQTQPDGDFPTVSLPNPEDPAAFTLAEQLGRDNGADILLATDPDADRLGLMVADHEGEFHFLTGNQIASLMLYYLLEQKASQGQLTSNSVVVKSIVSTHLADRLGQAYGIQVQNVLTGFKYIADKIDLFERQHSANFIFGFEESYGYLLRAFTRDKDALQALLFIGEMAAYYKEQDRNLLQVLEEIYQSYGYYYEKTISVAFPGLKGQAKMEKFMQALRDQSQHKFANLQVETRYDYLQGVAIDAQGRATSLSLPKANVLKYLLEDGSWLAFRPSGTEPKMKIYLGAVADDQTASLNKLKRLAEVARQLIQPALE</sequence>
<evidence type="ECO:0000256" key="6">
    <source>
        <dbReference type="ARBA" id="ARBA00012728"/>
    </source>
</evidence>
<dbReference type="EMBL" id="FOEN01000005">
    <property type="protein sequence ID" value="SEQ12373.1"/>
    <property type="molecule type" value="Genomic_DNA"/>
</dbReference>
<dbReference type="PANTHER" id="PTHR45745:SF1">
    <property type="entry name" value="PHOSPHOGLUCOMUTASE 2B-RELATED"/>
    <property type="match status" value="1"/>
</dbReference>
<dbReference type="PANTHER" id="PTHR45745">
    <property type="entry name" value="PHOSPHOMANNOMUTASE 45A"/>
    <property type="match status" value="1"/>
</dbReference>
<dbReference type="GO" id="GO:0000287">
    <property type="term" value="F:magnesium ion binding"/>
    <property type="evidence" value="ECO:0007669"/>
    <property type="project" value="InterPro"/>
</dbReference>
<accession>A0A1H9DHX2</accession>
<dbReference type="Gene3D" id="3.40.120.10">
    <property type="entry name" value="Alpha-D-Glucose-1,6-Bisphosphate, subunit A, domain 3"/>
    <property type="match status" value="3"/>
</dbReference>
<evidence type="ECO:0000256" key="1">
    <source>
        <dbReference type="ARBA" id="ARBA00000443"/>
    </source>
</evidence>
<evidence type="ECO:0000259" key="17">
    <source>
        <dbReference type="Pfam" id="PF02878"/>
    </source>
</evidence>
<dbReference type="OrthoDB" id="9806956at2"/>
<dbReference type="Pfam" id="PF02880">
    <property type="entry name" value="PGM_PMM_III"/>
    <property type="match status" value="1"/>
</dbReference>
<dbReference type="STRING" id="89093.SAMN04488558_105127"/>
<comment type="similarity">
    <text evidence="5 15">Belongs to the phosphohexose mutase family.</text>
</comment>
<dbReference type="PROSITE" id="PS00710">
    <property type="entry name" value="PGM_PMM"/>
    <property type="match status" value="1"/>
</dbReference>
<gene>
    <name evidence="20" type="ORF">SAMN04488558_105127</name>
</gene>
<dbReference type="InterPro" id="IPR016066">
    <property type="entry name" value="A-D-PHexomutase_CS"/>
</dbReference>
<name>A0A1H9DHX2_9LACT</name>
<evidence type="ECO:0000256" key="3">
    <source>
        <dbReference type="ARBA" id="ARBA00005164"/>
    </source>
</evidence>
<keyword evidence="7" id="KW-0119">Carbohydrate metabolism</keyword>
<evidence type="ECO:0000313" key="20">
    <source>
        <dbReference type="EMBL" id="SEQ12373.1"/>
    </source>
</evidence>